<evidence type="ECO:0000259" key="4">
    <source>
        <dbReference type="Pfam" id="PF22528"/>
    </source>
</evidence>
<reference evidence="6 8" key="1">
    <citation type="submission" date="2006-04" db="EMBL/GenBank/DDBJ databases">
        <authorList>
            <person name="Nierman W.C."/>
        </authorList>
    </citation>
    <scope>NUCLEOTIDE SEQUENCE [LARGE SCALE GENOMIC DNA]</scope>
    <source>
        <strain evidence="6 8">DW4/3-1</strain>
    </source>
</reference>
<dbReference type="OrthoDB" id="7329378at2"/>
<name>Q095J9_STIAD</name>
<dbReference type="PANTHER" id="PTHR11006:SF4">
    <property type="entry name" value="PROTEIN ARGININE N-METHYLTRANSFERASE 7"/>
    <property type="match status" value="1"/>
</dbReference>
<evidence type="ECO:0000313" key="5">
    <source>
        <dbReference type="EMBL" id="ADO74275.1"/>
    </source>
</evidence>
<dbReference type="EMBL" id="AAMD01000034">
    <property type="protein sequence ID" value="EAU67390.1"/>
    <property type="molecule type" value="Genomic_DNA"/>
</dbReference>
<dbReference type="Gene3D" id="3.40.50.150">
    <property type="entry name" value="Vaccinia Virus protein VP39"/>
    <property type="match status" value="1"/>
</dbReference>
<dbReference type="EMBL" id="CP002271">
    <property type="protein sequence ID" value="ADO74275.1"/>
    <property type="molecule type" value="Genomic_DNA"/>
</dbReference>
<keyword evidence="3" id="KW-0949">S-adenosyl-L-methionine</keyword>
<organism evidence="6 8">
    <name type="scientific">Stigmatella aurantiaca (strain DW4/3-1)</name>
    <dbReference type="NCBI Taxonomy" id="378806"/>
    <lineage>
        <taxon>Bacteria</taxon>
        <taxon>Pseudomonadati</taxon>
        <taxon>Myxococcota</taxon>
        <taxon>Myxococcia</taxon>
        <taxon>Myxococcales</taxon>
        <taxon>Cystobacterineae</taxon>
        <taxon>Archangiaceae</taxon>
        <taxon>Stigmatella</taxon>
    </lineage>
</organism>
<dbReference type="KEGG" id="sur:STAUR_6518"/>
<dbReference type="eggNOG" id="COG4076">
    <property type="taxonomic scope" value="Bacteria"/>
</dbReference>
<dbReference type="Gene3D" id="2.70.160.11">
    <property type="entry name" value="Hnrnp arginine n-methyltransferase1"/>
    <property type="match status" value="1"/>
</dbReference>
<reference evidence="5 7" key="2">
    <citation type="journal article" date="2011" name="Mol. Biol. Evol.">
        <title>Comparative genomic analysis of fruiting body formation in Myxococcales.</title>
        <authorList>
            <person name="Huntley S."/>
            <person name="Hamann N."/>
            <person name="Wegener-Feldbrugge S."/>
            <person name="Treuner-Lange A."/>
            <person name="Kube M."/>
            <person name="Reinhardt R."/>
            <person name="Klages S."/>
            <person name="Muller R."/>
            <person name="Ronning C.M."/>
            <person name="Nierman W.C."/>
            <person name="Sogaard-Andersen L."/>
        </authorList>
    </citation>
    <scope>NUCLEOTIDE SEQUENCE [LARGE SCALE GENOMIC DNA]</scope>
    <source>
        <strain evidence="5 7">DW4/3-1</strain>
    </source>
</reference>
<dbReference type="Pfam" id="PF06325">
    <property type="entry name" value="PrmA"/>
    <property type="match status" value="1"/>
</dbReference>
<evidence type="ECO:0000256" key="3">
    <source>
        <dbReference type="ARBA" id="ARBA00022691"/>
    </source>
</evidence>
<dbReference type="Proteomes" id="UP000032702">
    <property type="component" value="Unassembled WGS sequence"/>
</dbReference>
<keyword evidence="7" id="KW-1185">Reference proteome</keyword>
<sequence length="322" mass="36030">MLPRGTQWISADATMTLTNRQTDAAAASLDETDQKLIPRWHFAMLNDVERNDAFSQAVRRAVVPGMCVLDVGSGSGLLSMMATQAGANTVISCESVEPVAAVAQRIIESNGFHERITIVPKVSFDLIVGRDLPRRADILITETVDCGLVGEGLFRIIRHARDHLLHEQSQIIPRRASIFCALLESSAIHKNNFASDASGFDVSLFNRFSTQGYFPVRLWTWEHRFLSEKVPALSYDFLVDPLLEREVRFPVRVKITGTLHGILFWFELDLGSGIRLSNEPGNSQSHWMQAIQCFEKPCHVKEGSILTVKVHQGETNIDFEIE</sequence>
<evidence type="ECO:0000313" key="6">
    <source>
        <dbReference type="EMBL" id="EAU67390.1"/>
    </source>
</evidence>
<dbReference type="AlphaFoldDB" id="Q095J9"/>
<keyword evidence="2 6" id="KW-0808">Transferase</keyword>
<accession>Q095J9</accession>
<dbReference type="GO" id="GO:0016274">
    <property type="term" value="F:protein-arginine N-methyltransferase activity"/>
    <property type="evidence" value="ECO:0007669"/>
    <property type="project" value="InterPro"/>
</dbReference>
<dbReference type="CDD" id="cd02440">
    <property type="entry name" value="AdoMet_MTases"/>
    <property type="match status" value="1"/>
</dbReference>
<dbReference type="InterPro" id="IPR025799">
    <property type="entry name" value="Arg_MeTrfase"/>
</dbReference>
<evidence type="ECO:0000313" key="8">
    <source>
        <dbReference type="Proteomes" id="UP000032702"/>
    </source>
</evidence>
<evidence type="ECO:0000256" key="1">
    <source>
        <dbReference type="ARBA" id="ARBA00022603"/>
    </source>
</evidence>
<evidence type="ECO:0000313" key="7">
    <source>
        <dbReference type="Proteomes" id="UP000001351"/>
    </source>
</evidence>
<dbReference type="STRING" id="378806.STAUR_6518"/>
<feature type="domain" description="Protein arginine N-methyltransferase" evidence="4">
    <location>
        <begin position="175"/>
        <end position="312"/>
    </location>
</feature>
<dbReference type="Proteomes" id="UP000001351">
    <property type="component" value="Chromosome"/>
</dbReference>
<dbReference type="GO" id="GO:0032259">
    <property type="term" value="P:methylation"/>
    <property type="evidence" value="ECO:0007669"/>
    <property type="project" value="UniProtKB-KW"/>
</dbReference>
<dbReference type="SUPFAM" id="SSF53335">
    <property type="entry name" value="S-adenosyl-L-methionine-dependent methyltransferases"/>
    <property type="match status" value="1"/>
</dbReference>
<dbReference type="FunFam" id="3.40.50.150:FF:000071">
    <property type="entry name" value="Protein arginine N-methyltransferase 7"/>
    <property type="match status" value="1"/>
</dbReference>
<dbReference type="PROSITE" id="PS51678">
    <property type="entry name" value="SAM_MT_PRMT"/>
    <property type="match status" value="1"/>
</dbReference>
<dbReference type="PANTHER" id="PTHR11006">
    <property type="entry name" value="PROTEIN ARGININE N-METHYLTRANSFERASE"/>
    <property type="match status" value="1"/>
</dbReference>
<gene>
    <name evidence="5" type="ordered locus">STAUR_6518</name>
    <name evidence="6" type="ORF">STIAU_7893</name>
</gene>
<dbReference type="InterPro" id="IPR029063">
    <property type="entry name" value="SAM-dependent_MTases_sf"/>
</dbReference>
<dbReference type="EC" id="2.1.1.-" evidence="6"/>
<keyword evidence="1 6" id="KW-0489">Methyltransferase</keyword>
<dbReference type="HOGENOM" id="CLU_017375_3_0_7"/>
<protein>
    <submittedName>
        <fullName evidence="5">Heat shock family protein 70</fullName>
    </submittedName>
    <submittedName>
        <fullName evidence="6">Protein arginine N-methyltransferase</fullName>
        <ecNumber evidence="6">2.1.1.-</ecNumber>
    </submittedName>
</protein>
<evidence type="ECO:0000256" key="2">
    <source>
        <dbReference type="ARBA" id="ARBA00022679"/>
    </source>
</evidence>
<dbReference type="InterPro" id="IPR055135">
    <property type="entry name" value="PRMT_dom"/>
</dbReference>
<proteinExistence type="predicted"/>
<dbReference type="Pfam" id="PF22528">
    <property type="entry name" value="PRMT_C"/>
    <property type="match status" value="1"/>
</dbReference>
<keyword evidence="5" id="KW-0346">Stress response</keyword>
<dbReference type="GO" id="GO:0042054">
    <property type="term" value="F:histone methyltransferase activity"/>
    <property type="evidence" value="ECO:0007669"/>
    <property type="project" value="TreeGrafter"/>
</dbReference>